<dbReference type="Pfam" id="PF00486">
    <property type="entry name" value="Trans_reg_C"/>
    <property type="match status" value="1"/>
</dbReference>
<dbReference type="Pfam" id="PF03704">
    <property type="entry name" value="BTAD"/>
    <property type="match status" value="1"/>
</dbReference>
<dbReference type="Gene3D" id="3.40.50.300">
    <property type="entry name" value="P-loop containing nucleotide triphosphate hydrolases"/>
    <property type="match status" value="1"/>
</dbReference>
<dbReference type="InterPro" id="IPR027417">
    <property type="entry name" value="P-loop_NTPase"/>
</dbReference>
<proteinExistence type="inferred from homology"/>
<dbReference type="InterPro" id="IPR016032">
    <property type="entry name" value="Sig_transdc_resp-reg_C-effctor"/>
</dbReference>
<dbReference type="EMBL" id="JADOUF010000001">
    <property type="protein sequence ID" value="MBG6135660.1"/>
    <property type="molecule type" value="Genomic_DNA"/>
</dbReference>
<dbReference type="InterPro" id="IPR051677">
    <property type="entry name" value="AfsR-DnrI-RedD_regulator"/>
</dbReference>
<keyword evidence="4" id="KW-0804">Transcription</keyword>
<evidence type="ECO:0000256" key="3">
    <source>
        <dbReference type="ARBA" id="ARBA00023125"/>
    </source>
</evidence>
<dbReference type="Proteomes" id="UP000622552">
    <property type="component" value="Unassembled WGS sequence"/>
</dbReference>
<dbReference type="Gene3D" id="1.25.40.10">
    <property type="entry name" value="Tetratricopeptide repeat domain"/>
    <property type="match status" value="2"/>
</dbReference>
<dbReference type="InterPro" id="IPR019734">
    <property type="entry name" value="TPR_rpt"/>
</dbReference>
<dbReference type="SUPFAM" id="SSF52540">
    <property type="entry name" value="P-loop containing nucleoside triphosphate hydrolases"/>
    <property type="match status" value="1"/>
</dbReference>
<keyword evidence="9" id="KW-1185">Reference proteome</keyword>
<dbReference type="Pfam" id="PF13374">
    <property type="entry name" value="TPR_10"/>
    <property type="match status" value="1"/>
</dbReference>
<evidence type="ECO:0000313" key="9">
    <source>
        <dbReference type="Proteomes" id="UP000622552"/>
    </source>
</evidence>
<dbReference type="GO" id="GO:0043531">
    <property type="term" value="F:ADP binding"/>
    <property type="evidence" value="ECO:0007669"/>
    <property type="project" value="InterPro"/>
</dbReference>
<evidence type="ECO:0000256" key="4">
    <source>
        <dbReference type="ARBA" id="ARBA00023163"/>
    </source>
</evidence>
<dbReference type="CDD" id="cd15831">
    <property type="entry name" value="BTAD"/>
    <property type="match status" value="1"/>
</dbReference>
<feature type="domain" description="OmpR/PhoB-type" evidence="7">
    <location>
        <begin position="1"/>
        <end position="90"/>
    </location>
</feature>
<keyword evidence="5" id="KW-0802">TPR repeat</keyword>
<dbReference type="Gene3D" id="1.10.10.10">
    <property type="entry name" value="Winged helix-like DNA-binding domain superfamily/Winged helix DNA-binding domain"/>
    <property type="match status" value="1"/>
</dbReference>
<evidence type="ECO:0000256" key="2">
    <source>
        <dbReference type="ARBA" id="ARBA00023015"/>
    </source>
</evidence>
<dbReference type="GO" id="GO:0000160">
    <property type="term" value="P:phosphorelay signal transduction system"/>
    <property type="evidence" value="ECO:0007669"/>
    <property type="project" value="InterPro"/>
</dbReference>
<organism evidence="8 9">
    <name type="scientific">Longispora fulva</name>
    <dbReference type="NCBI Taxonomy" id="619741"/>
    <lineage>
        <taxon>Bacteria</taxon>
        <taxon>Bacillati</taxon>
        <taxon>Actinomycetota</taxon>
        <taxon>Actinomycetes</taxon>
        <taxon>Micromonosporales</taxon>
        <taxon>Micromonosporaceae</taxon>
        <taxon>Longispora</taxon>
    </lineage>
</organism>
<dbReference type="SUPFAM" id="SSF48452">
    <property type="entry name" value="TPR-like"/>
    <property type="match status" value="2"/>
</dbReference>
<dbReference type="SMART" id="SM01043">
    <property type="entry name" value="BTAD"/>
    <property type="match status" value="1"/>
</dbReference>
<comment type="similarity">
    <text evidence="1">Belongs to the AfsR/DnrI/RedD regulatory family.</text>
</comment>
<dbReference type="InterPro" id="IPR001867">
    <property type="entry name" value="OmpR/PhoB-type_DNA-bd"/>
</dbReference>
<dbReference type="InterPro" id="IPR005158">
    <property type="entry name" value="BTAD"/>
</dbReference>
<evidence type="ECO:0000256" key="1">
    <source>
        <dbReference type="ARBA" id="ARBA00005820"/>
    </source>
</evidence>
<protein>
    <submittedName>
        <fullName evidence="8">DNA-binding SARP family transcriptional activator</fullName>
    </submittedName>
</protein>
<dbReference type="Pfam" id="PF00931">
    <property type="entry name" value="NB-ARC"/>
    <property type="match status" value="1"/>
</dbReference>
<keyword evidence="2" id="KW-0805">Transcription regulation</keyword>
<feature type="repeat" description="TPR" evidence="5">
    <location>
        <begin position="749"/>
        <end position="782"/>
    </location>
</feature>
<keyword evidence="3 6" id="KW-0238">DNA-binding</keyword>
<dbReference type="AlphaFoldDB" id="A0A8J7KF29"/>
<feature type="repeat" description="TPR" evidence="5">
    <location>
        <begin position="709"/>
        <end position="742"/>
    </location>
</feature>
<sequence>MTEFAILGPLVVREDGRELAIAGPRQRTLLAALLLRAPGHVSTDELCDLIWADGQPADAPAALHVLVNRLRQRLGKDRILTRNPGYILQIDAGELDAAVFRGQLDAARAAIDAGQWERAGDLAGDALRLWRAEPLADVPSDDLCRDERHRLHALRLEALEVRVQADLQRGRHDGLVVELQDLTREHPLRERFHAQLILALYRTGRQSEALAGYLEARRILITEGGVEPGSELRDLHQRILANDPALELTETPARLAGPPVPTQLPADVADFTGRAGQAAELGRLLTTAGSQVVLTALAGAGGIGKTTLAVHVGHLFRDQFGDGQLYVNLRAGGVTPLAPGEVLARFLRGLGVAPTAIPTEEDERGALYRSMLADRRVLVVLDDAVDAGQVRPLLPGTGDSAVLITSRGRLAGLDGVHRMTLEVLDDAEALALFERILGPDQARVDLEASAEVVRMCAGLPLAIRLAAGRLVAELDWTVRTLADRLADQSRRLDELAVEDRAVRGSLAVGHRRLSAESARVFRLLGLWHGPDLDRRAAGALVGRDPETAEGLLRALSGVYLLDNPEPDRYAFHDLVRIYASERAAAEESPAGRRDAVRRLLTWYLHGAAAASGQLSPVPLRLELPELDPGLSPASFTDRKSALAWFETERVNLIAAADQARAEGFDELAWMLPAAVRAFLHLRGHWTDYVHLFRAGLDAARRLGDLRGEGRMLNGLGIVYHALFRVEEALDCYQRAVDIRRADNDRQGEAMALANLGNTLSTLGRYDEAIPVLNRGLALAREVGDHTAEGNALNNLGVAYGHIDQTEAAADSYLSAIEAYRSSGHRERQGATMNALGVVRRTQGDRAEALRLMHEALAIHQELGARHQEASALLSIGDTLCQDGQTPEGRSHWFRAMDILDEIGDPRADALRAHLASLTPDVRSTPNLWAALR</sequence>
<evidence type="ECO:0000256" key="6">
    <source>
        <dbReference type="PROSITE-ProRule" id="PRU01091"/>
    </source>
</evidence>
<feature type="DNA-binding region" description="OmpR/PhoB-type" evidence="6">
    <location>
        <begin position="1"/>
        <end position="90"/>
    </location>
</feature>
<dbReference type="SUPFAM" id="SSF46894">
    <property type="entry name" value="C-terminal effector domain of the bipartite response regulators"/>
    <property type="match status" value="1"/>
</dbReference>
<dbReference type="SMART" id="SM00028">
    <property type="entry name" value="TPR"/>
    <property type="match status" value="5"/>
</dbReference>
<dbReference type="GO" id="GO:0003677">
    <property type="term" value="F:DNA binding"/>
    <property type="evidence" value="ECO:0007669"/>
    <property type="project" value="UniProtKB-UniRule"/>
</dbReference>
<dbReference type="PROSITE" id="PS50005">
    <property type="entry name" value="TPR"/>
    <property type="match status" value="2"/>
</dbReference>
<evidence type="ECO:0000313" key="8">
    <source>
        <dbReference type="EMBL" id="MBG6135660.1"/>
    </source>
</evidence>
<evidence type="ECO:0000259" key="7">
    <source>
        <dbReference type="PROSITE" id="PS51755"/>
    </source>
</evidence>
<comment type="caution">
    <text evidence="8">The sequence shown here is derived from an EMBL/GenBank/DDBJ whole genome shotgun (WGS) entry which is preliminary data.</text>
</comment>
<accession>A0A8J7KF29</accession>
<dbReference type="InterPro" id="IPR011990">
    <property type="entry name" value="TPR-like_helical_dom_sf"/>
</dbReference>
<dbReference type="Pfam" id="PF13424">
    <property type="entry name" value="TPR_12"/>
    <property type="match status" value="2"/>
</dbReference>
<dbReference type="InterPro" id="IPR036388">
    <property type="entry name" value="WH-like_DNA-bd_sf"/>
</dbReference>
<dbReference type="GO" id="GO:0006355">
    <property type="term" value="P:regulation of DNA-templated transcription"/>
    <property type="evidence" value="ECO:0007669"/>
    <property type="project" value="InterPro"/>
</dbReference>
<name>A0A8J7KF29_9ACTN</name>
<gene>
    <name evidence="8" type="ORF">IW245_001854</name>
</gene>
<dbReference type="PANTHER" id="PTHR35807:SF1">
    <property type="entry name" value="TRANSCRIPTIONAL REGULATOR REDD"/>
    <property type="match status" value="1"/>
</dbReference>
<dbReference type="SMART" id="SM00862">
    <property type="entry name" value="Trans_reg_C"/>
    <property type="match status" value="1"/>
</dbReference>
<reference evidence="8" key="1">
    <citation type="submission" date="2020-11" db="EMBL/GenBank/DDBJ databases">
        <title>Sequencing the genomes of 1000 actinobacteria strains.</title>
        <authorList>
            <person name="Klenk H.-P."/>
        </authorList>
    </citation>
    <scope>NUCLEOTIDE SEQUENCE</scope>
    <source>
        <strain evidence="8">DSM 45356</strain>
    </source>
</reference>
<dbReference type="PANTHER" id="PTHR35807">
    <property type="entry name" value="TRANSCRIPTIONAL REGULATOR REDD-RELATED"/>
    <property type="match status" value="1"/>
</dbReference>
<dbReference type="InterPro" id="IPR002182">
    <property type="entry name" value="NB-ARC"/>
</dbReference>
<evidence type="ECO:0000256" key="5">
    <source>
        <dbReference type="PROSITE-ProRule" id="PRU00339"/>
    </source>
</evidence>
<dbReference type="PRINTS" id="PR00364">
    <property type="entry name" value="DISEASERSIST"/>
</dbReference>
<dbReference type="RefSeq" id="WP_197002741.1">
    <property type="nucleotide sequence ID" value="NZ_BONS01000002.1"/>
</dbReference>
<dbReference type="PROSITE" id="PS51755">
    <property type="entry name" value="OMPR_PHOB"/>
    <property type="match status" value="1"/>
</dbReference>